<evidence type="ECO:0000313" key="2">
    <source>
        <dbReference type="EMBL" id="TRM63497.1"/>
    </source>
</evidence>
<dbReference type="Proteomes" id="UP000320762">
    <property type="component" value="Unassembled WGS sequence"/>
</dbReference>
<reference evidence="2 3" key="1">
    <citation type="journal article" date="2019" name="New Phytol.">
        <title>Comparative genomics reveals unique wood-decay strategies and fruiting body development in the Schizophyllaceae.</title>
        <authorList>
            <person name="Almasi E."/>
            <person name="Sahu N."/>
            <person name="Krizsan K."/>
            <person name="Balint B."/>
            <person name="Kovacs G.M."/>
            <person name="Kiss B."/>
            <person name="Cseklye J."/>
            <person name="Drula E."/>
            <person name="Henrissat B."/>
            <person name="Nagy I."/>
            <person name="Chovatia M."/>
            <person name="Adam C."/>
            <person name="LaButti K."/>
            <person name="Lipzen A."/>
            <person name="Riley R."/>
            <person name="Grigoriev I.V."/>
            <person name="Nagy L.G."/>
        </authorList>
    </citation>
    <scope>NUCLEOTIDE SEQUENCE [LARGE SCALE GENOMIC DNA]</scope>
    <source>
        <strain evidence="2 3">NL-1724</strain>
    </source>
</reference>
<feature type="region of interest" description="Disordered" evidence="1">
    <location>
        <begin position="19"/>
        <end position="62"/>
    </location>
</feature>
<gene>
    <name evidence="2" type="ORF">BD626DRAFT_568893</name>
</gene>
<sequence>MYKVTGGMKSTLDKAMNLRRNIASNDRSSSKSSGWTTLTEKASGAKNSVMDGISRRRSQAAK</sequence>
<keyword evidence="3" id="KW-1185">Reference proteome</keyword>
<evidence type="ECO:0000256" key="1">
    <source>
        <dbReference type="SAM" id="MobiDB-lite"/>
    </source>
</evidence>
<proteinExistence type="predicted"/>
<protein>
    <submittedName>
        <fullName evidence="2">Uncharacterized protein</fullName>
    </submittedName>
</protein>
<evidence type="ECO:0000313" key="3">
    <source>
        <dbReference type="Proteomes" id="UP000320762"/>
    </source>
</evidence>
<accession>A0A550CFB7</accession>
<comment type="caution">
    <text evidence="2">The sequence shown here is derived from an EMBL/GenBank/DDBJ whole genome shotgun (WGS) entry which is preliminary data.</text>
</comment>
<dbReference type="AlphaFoldDB" id="A0A550CFB7"/>
<organism evidence="2 3">
    <name type="scientific">Schizophyllum amplum</name>
    <dbReference type="NCBI Taxonomy" id="97359"/>
    <lineage>
        <taxon>Eukaryota</taxon>
        <taxon>Fungi</taxon>
        <taxon>Dikarya</taxon>
        <taxon>Basidiomycota</taxon>
        <taxon>Agaricomycotina</taxon>
        <taxon>Agaricomycetes</taxon>
        <taxon>Agaricomycetidae</taxon>
        <taxon>Agaricales</taxon>
        <taxon>Schizophyllaceae</taxon>
        <taxon>Schizophyllum</taxon>
    </lineage>
</organism>
<feature type="compositionally biased region" description="Polar residues" evidence="1">
    <location>
        <begin position="22"/>
        <end position="40"/>
    </location>
</feature>
<dbReference type="EMBL" id="VDMD01000009">
    <property type="protein sequence ID" value="TRM63497.1"/>
    <property type="molecule type" value="Genomic_DNA"/>
</dbReference>
<name>A0A550CFB7_9AGAR</name>